<dbReference type="EMBL" id="AM436846">
    <property type="protein sequence ID" value="CAN82609.1"/>
    <property type="molecule type" value="Genomic_DNA"/>
</dbReference>
<evidence type="ECO:0000313" key="1">
    <source>
        <dbReference type="EMBL" id="CAN82609.1"/>
    </source>
</evidence>
<organism evidence="1">
    <name type="scientific">Vitis vinifera</name>
    <name type="common">Grape</name>
    <dbReference type="NCBI Taxonomy" id="29760"/>
    <lineage>
        <taxon>Eukaryota</taxon>
        <taxon>Viridiplantae</taxon>
        <taxon>Streptophyta</taxon>
        <taxon>Embryophyta</taxon>
        <taxon>Tracheophyta</taxon>
        <taxon>Spermatophyta</taxon>
        <taxon>Magnoliopsida</taxon>
        <taxon>eudicotyledons</taxon>
        <taxon>Gunneridae</taxon>
        <taxon>Pentapetalae</taxon>
        <taxon>rosids</taxon>
        <taxon>Vitales</taxon>
        <taxon>Vitaceae</taxon>
        <taxon>Viteae</taxon>
        <taxon>Vitis</taxon>
    </lineage>
</organism>
<dbReference type="PANTHER" id="PTHR36617">
    <property type="entry name" value="PROTEIN, PUTATIVE-RELATED"/>
    <property type="match status" value="1"/>
</dbReference>
<dbReference type="PANTHER" id="PTHR36617:SF15">
    <property type="entry name" value="REVERSE TRANSCRIPTASE ZINC-BINDING DOMAIN-CONTAINING PROTEIN"/>
    <property type="match status" value="1"/>
</dbReference>
<reference evidence="1" key="1">
    <citation type="journal article" date="2007" name="PLoS ONE">
        <title>The first genome sequence of an elite grapevine cultivar (Pinot noir Vitis vinifera L.): coping with a highly heterozygous genome.</title>
        <authorList>
            <person name="Velasco R."/>
            <person name="Zharkikh A."/>
            <person name="Troggio M."/>
            <person name="Cartwright D.A."/>
            <person name="Cestaro A."/>
            <person name="Pruss D."/>
            <person name="Pindo M."/>
            <person name="FitzGerald L.M."/>
            <person name="Vezzulli S."/>
            <person name="Reid J."/>
            <person name="Malacarne G."/>
            <person name="Iliev D."/>
            <person name="Coppola G."/>
            <person name="Wardell B."/>
            <person name="Micheletti D."/>
            <person name="Macalma T."/>
            <person name="Facci M."/>
            <person name="Mitchell J.T."/>
            <person name="Perazzolli M."/>
            <person name="Eldredge G."/>
            <person name="Gatto P."/>
            <person name="Oyzerski R."/>
            <person name="Moretto M."/>
            <person name="Gutin N."/>
            <person name="Stefanini M."/>
            <person name="Chen Y."/>
            <person name="Segala C."/>
            <person name="Davenport C."/>
            <person name="Dematte L."/>
            <person name="Mraz A."/>
            <person name="Battilana J."/>
            <person name="Stormo K."/>
            <person name="Costa F."/>
            <person name="Tao Q."/>
            <person name="Si-Ammour A."/>
            <person name="Harkins T."/>
            <person name="Lackey A."/>
            <person name="Perbost C."/>
            <person name="Taillon B."/>
            <person name="Stella A."/>
            <person name="Solovyev V."/>
            <person name="Fawcett J.A."/>
            <person name="Sterck L."/>
            <person name="Vandepoele K."/>
            <person name="Grando S.M."/>
            <person name="Toppo S."/>
            <person name="Moser C."/>
            <person name="Lanchbury J."/>
            <person name="Bogden R."/>
            <person name="Skolnick M."/>
            <person name="Sgaramella V."/>
            <person name="Bhatnagar S.K."/>
            <person name="Fontana P."/>
            <person name="Gutin A."/>
            <person name="Van de Peer Y."/>
            <person name="Salamini F."/>
            <person name="Viola R."/>
        </authorList>
    </citation>
    <scope>NUCLEOTIDE SEQUENCE</scope>
</reference>
<accession>A5AV89</accession>
<sequence length="227" mass="26389">MGIHNAVPEAKIFNNDIVPDQSALGRSNQSFGEGKRDHLVSWDIVYKPKEFGGLGFGKISPRNQALLGKWLWRYLKEGSALWHHVILSIYGTHPNGWEANNIIRWPHRCPWKAITHILQVFSTHIRFVVGDETKIRFWEDLWWRDQYLCLQFPRLFRITTTKIRPISVILDSNTSLSWDLVFRRNLTNEKIVDLEKPKSLLSLVRLTPFVPDVKAWISSSSGIFSIK</sequence>
<name>A5AV89_VITVI</name>
<gene>
    <name evidence="1" type="ORF">VITISV_034248</name>
</gene>
<dbReference type="AlphaFoldDB" id="A5AV89"/>
<protein>
    <submittedName>
        <fullName evidence="1">Uncharacterized protein</fullName>
    </submittedName>
</protein>
<proteinExistence type="predicted"/>